<dbReference type="EMBL" id="ML996083">
    <property type="protein sequence ID" value="KAF2154888.1"/>
    <property type="molecule type" value="Genomic_DNA"/>
</dbReference>
<accession>A0A9P4MJ54</accession>
<comment type="caution">
    <text evidence="4">The sequence shown here is derived from an EMBL/GenBank/DDBJ whole genome shotgun (WGS) entry which is preliminary data.</text>
</comment>
<feature type="region of interest" description="Disordered" evidence="1">
    <location>
        <begin position="344"/>
        <end position="376"/>
    </location>
</feature>
<feature type="region of interest" description="Disordered" evidence="1">
    <location>
        <begin position="282"/>
        <end position="317"/>
    </location>
</feature>
<reference evidence="4" key="1">
    <citation type="journal article" date="2020" name="Stud. Mycol.">
        <title>101 Dothideomycetes genomes: a test case for predicting lifestyles and emergence of pathogens.</title>
        <authorList>
            <person name="Haridas S."/>
            <person name="Albert R."/>
            <person name="Binder M."/>
            <person name="Bloem J."/>
            <person name="Labutti K."/>
            <person name="Salamov A."/>
            <person name="Andreopoulos B."/>
            <person name="Baker S."/>
            <person name="Barry K."/>
            <person name="Bills G."/>
            <person name="Bluhm B."/>
            <person name="Cannon C."/>
            <person name="Castanera R."/>
            <person name="Culley D."/>
            <person name="Daum C."/>
            <person name="Ezra D."/>
            <person name="Gonzalez J."/>
            <person name="Henrissat B."/>
            <person name="Kuo A."/>
            <person name="Liang C."/>
            <person name="Lipzen A."/>
            <person name="Lutzoni F."/>
            <person name="Magnuson J."/>
            <person name="Mondo S."/>
            <person name="Nolan M."/>
            <person name="Ohm R."/>
            <person name="Pangilinan J."/>
            <person name="Park H.-J."/>
            <person name="Ramirez L."/>
            <person name="Alfaro M."/>
            <person name="Sun H."/>
            <person name="Tritt A."/>
            <person name="Yoshinaga Y."/>
            <person name="Zwiers L.-H."/>
            <person name="Turgeon B."/>
            <person name="Goodwin S."/>
            <person name="Spatafora J."/>
            <person name="Crous P."/>
            <person name="Grigoriev I."/>
        </authorList>
    </citation>
    <scope>NUCLEOTIDE SEQUENCE</scope>
    <source>
        <strain evidence="4">CBS 260.36</strain>
    </source>
</reference>
<feature type="compositionally biased region" description="Basic and acidic residues" evidence="1">
    <location>
        <begin position="282"/>
        <end position="296"/>
    </location>
</feature>
<feature type="chain" id="PRO_5040269204" evidence="3">
    <location>
        <begin position="25"/>
        <end position="376"/>
    </location>
</feature>
<evidence type="ECO:0000313" key="5">
    <source>
        <dbReference type="Proteomes" id="UP000799439"/>
    </source>
</evidence>
<proteinExistence type="predicted"/>
<evidence type="ECO:0000313" key="4">
    <source>
        <dbReference type="EMBL" id="KAF2154888.1"/>
    </source>
</evidence>
<evidence type="ECO:0000256" key="2">
    <source>
        <dbReference type="SAM" id="Phobius"/>
    </source>
</evidence>
<dbReference type="Proteomes" id="UP000799439">
    <property type="component" value="Unassembled WGS sequence"/>
</dbReference>
<keyword evidence="5" id="KW-1185">Reference proteome</keyword>
<feature type="transmembrane region" description="Helical" evidence="2">
    <location>
        <begin position="231"/>
        <end position="255"/>
    </location>
</feature>
<evidence type="ECO:0000256" key="1">
    <source>
        <dbReference type="SAM" id="MobiDB-lite"/>
    </source>
</evidence>
<feature type="compositionally biased region" description="Polar residues" evidence="1">
    <location>
        <begin position="367"/>
        <end position="376"/>
    </location>
</feature>
<dbReference type="CDD" id="cd12841">
    <property type="entry name" value="TM_EphA1"/>
    <property type="match status" value="1"/>
</dbReference>
<sequence length="376" mass="39416">MAGVSQPIMHLLILAIAAAPPVTAKPLMENLRQLDFNDLFARSNCANPCGWSGQLCCSSSQYCYTDSNGQAQCGNNAGSGGSGSNGGYWTTWTSTYVQTDLITVTSIGSSYVGTPATAAPQPTASCDYKLNQVSCGTICCASNQYCASPNQCAAAANGGSSGVYASSFATSTTAGFLPPLRPTDSTLVTVTSTGSHGPTVTQSFLAPVATGANVTIGTLTQSSHSGLSGGAIAGIVIGVLLGIALLFLICFYLILRGLFNGILALLGFGKRDRRRERETEVIEEYHHSHRGRDDRSYYSGAGGSRGRPARVERKVERRSSGVGKEALGVAGALAGLAAVLGFKRSQDKKRREREEKMSYYTEDSMVSDVTSASEFT</sequence>
<keyword evidence="2" id="KW-0472">Membrane</keyword>
<keyword evidence="2" id="KW-1133">Transmembrane helix</keyword>
<protein>
    <submittedName>
        <fullName evidence="4">Uncharacterized protein</fullName>
    </submittedName>
</protein>
<feature type="signal peptide" evidence="3">
    <location>
        <begin position="1"/>
        <end position="24"/>
    </location>
</feature>
<organism evidence="4 5">
    <name type="scientific">Myriangium duriaei CBS 260.36</name>
    <dbReference type="NCBI Taxonomy" id="1168546"/>
    <lineage>
        <taxon>Eukaryota</taxon>
        <taxon>Fungi</taxon>
        <taxon>Dikarya</taxon>
        <taxon>Ascomycota</taxon>
        <taxon>Pezizomycotina</taxon>
        <taxon>Dothideomycetes</taxon>
        <taxon>Dothideomycetidae</taxon>
        <taxon>Myriangiales</taxon>
        <taxon>Myriangiaceae</taxon>
        <taxon>Myriangium</taxon>
    </lineage>
</organism>
<keyword evidence="2" id="KW-0812">Transmembrane</keyword>
<keyword evidence="3" id="KW-0732">Signal</keyword>
<dbReference type="AlphaFoldDB" id="A0A9P4MJ54"/>
<gene>
    <name evidence="4" type="ORF">K461DRAFT_266239</name>
</gene>
<dbReference type="OrthoDB" id="5425848at2759"/>
<evidence type="ECO:0000256" key="3">
    <source>
        <dbReference type="SAM" id="SignalP"/>
    </source>
</evidence>
<name>A0A9P4MJ54_9PEZI</name>